<protein>
    <recommendedName>
        <fullName evidence="6">Ribosomal protein L1</fullName>
    </recommendedName>
</protein>
<dbReference type="OrthoDB" id="1747252at2759"/>
<evidence type="ECO:0000256" key="1">
    <source>
        <dbReference type="ARBA" id="ARBA00010531"/>
    </source>
</evidence>
<evidence type="ECO:0000313" key="5">
    <source>
        <dbReference type="Proteomes" id="UP000293360"/>
    </source>
</evidence>
<dbReference type="GO" id="GO:0003735">
    <property type="term" value="F:structural constituent of ribosome"/>
    <property type="evidence" value="ECO:0007669"/>
    <property type="project" value="TreeGrafter"/>
</dbReference>
<name>A0A4Q4TN47_9PEZI</name>
<dbReference type="InterPro" id="IPR016095">
    <property type="entry name" value="Ribosomal_uL1_3-a/b-sand"/>
</dbReference>
<comment type="caution">
    <text evidence="4">The sequence shown here is derived from an EMBL/GenBank/DDBJ whole genome shotgun (WGS) entry which is preliminary data.</text>
</comment>
<dbReference type="AlphaFoldDB" id="A0A4Q4TN47"/>
<keyword evidence="2" id="KW-0689">Ribosomal protein</keyword>
<dbReference type="EMBL" id="QJNU01000088">
    <property type="protein sequence ID" value="RYP07634.1"/>
    <property type="molecule type" value="Genomic_DNA"/>
</dbReference>
<dbReference type="Gene3D" id="3.30.190.20">
    <property type="match status" value="1"/>
</dbReference>
<comment type="similarity">
    <text evidence="1">Belongs to the universal ribosomal protein uL1 family.</text>
</comment>
<dbReference type="PANTHER" id="PTHR36427">
    <property type="entry name" value="54S RIBOSOMAL PROTEIN L1, MITOCHONDRIAL"/>
    <property type="match status" value="1"/>
</dbReference>
<dbReference type="CDD" id="cd00403">
    <property type="entry name" value="Ribosomal_L1"/>
    <property type="match status" value="1"/>
</dbReference>
<organism evidence="4 5">
    <name type="scientific">Monosporascus ibericus</name>
    <dbReference type="NCBI Taxonomy" id="155417"/>
    <lineage>
        <taxon>Eukaryota</taxon>
        <taxon>Fungi</taxon>
        <taxon>Dikarya</taxon>
        <taxon>Ascomycota</taxon>
        <taxon>Pezizomycotina</taxon>
        <taxon>Sordariomycetes</taxon>
        <taxon>Xylariomycetidae</taxon>
        <taxon>Xylariales</taxon>
        <taxon>Xylariales incertae sedis</taxon>
        <taxon>Monosporascus</taxon>
    </lineage>
</organism>
<evidence type="ECO:0008006" key="6">
    <source>
        <dbReference type="Google" id="ProtNLM"/>
    </source>
</evidence>
<dbReference type="Pfam" id="PF00687">
    <property type="entry name" value="Ribosomal_L1"/>
    <property type="match status" value="1"/>
</dbReference>
<sequence>MKLDSARACIESLAIVGLMAGYKVPPRVGFNGAKSLKAPELPGPIKKFEDTETVGEVRTGIKGELDRRPPADIEGAAMATTNQCIASLARLSLAATSRPTIASTIPRYLAPAVNQTQTQTRWKSAGTLAMQMREREKEKIKKKRRQQRFKEYKYATPSKEEQHSLCDAMRYLRAAEVGRPPSSVTYELALKIRTIKNGPVIRNRIRLPYPVKNDTRIAVICKENSPVMNDARQSGAVAFGEESLFELIKSQPNNLPFNRLICHIDSEPALKKAGLGRILGPKGLMPSLKTNTITKSIRGMMHEMVGAETYREKIGAIRMPIGNIQFTPRQLADNIKTLVTSVKEDIMRLEDRCRKDLIEVVLTSSNGPGFPLNGGFNSTDPKVDVPHLSTAM</sequence>
<accession>A0A4Q4TN47</accession>
<dbReference type="SUPFAM" id="SSF56808">
    <property type="entry name" value="Ribosomal protein L1"/>
    <property type="match status" value="1"/>
</dbReference>
<dbReference type="InterPro" id="IPR023674">
    <property type="entry name" value="Ribosomal_uL1-like"/>
</dbReference>
<keyword evidence="3" id="KW-0687">Ribonucleoprotein</keyword>
<evidence type="ECO:0000256" key="3">
    <source>
        <dbReference type="ARBA" id="ARBA00023274"/>
    </source>
</evidence>
<keyword evidence="5" id="KW-1185">Reference proteome</keyword>
<evidence type="ECO:0000313" key="4">
    <source>
        <dbReference type="EMBL" id="RYP07634.1"/>
    </source>
</evidence>
<reference evidence="4 5" key="1">
    <citation type="submission" date="2018-06" db="EMBL/GenBank/DDBJ databases">
        <title>Complete Genomes of Monosporascus.</title>
        <authorList>
            <person name="Robinson A.J."/>
            <person name="Natvig D.O."/>
        </authorList>
    </citation>
    <scope>NUCLEOTIDE SEQUENCE [LARGE SCALE GENOMIC DNA]</scope>
    <source>
        <strain evidence="4 5">CBS 110550</strain>
    </source>
</reference>
<dbReference type="PANTHER" id="PTHR36427:SF3">
    <property type="entry name" value="LARGE RIBOSOMAL SUBUNIT PROTEIN UL1M"/>
    <property type="match status" value="1"/>
</dbReference>
<evidence type="ECO:0000256" key="2">
    <source>
        <dbReference type="ARBA" id="ARBA00022980"/>
    </source>
</evidence>
<dbReference type="Gene3D" id="3.40.50.790">
    <property type="match status" value="1"/>
</dbReference>
<gene>
    <name evidence="4" type="ORF">DL764_002371</name>
</gene>
<dbReference type="STRING" id="155417.A0A4Q4TN47"/>
<proteinExistence type="inferred from homology"/>
<dbReference type="Proteomes" id="UP000293360">
    <property type="component" value="Unassembled WGS sequence"/>
</dbReference>
<dbReference type="GO" id="GO:0005762">
    <property type="term" value="C:mitochondrial large ribosomal subunit"/>
    <property type="evidence" value="ECO:0007669"/>
    <property type="project" value="TreeGrafter"/>
</dbReference>
<dbReference type="InterPro" id="IPR028364">
    <property type="entry name" value="Ribosomal_uL1/biogenesis"/>
</dbReference>